<dbReference type="EMBL" id="UPTC01000027">
    <property type="protein sequence ID" value="VBB25627.1"/>
    <property type="molecule type" value="Genomic_DNA"/>
</dbReference>
<evidence type="ECO:0000256" key="2">
    <source>
        <dbReference type="ARBA" id="ARBA00022737"/>
    </source>
</evidence>
<keyword evidence="3 5" id="KW-0863">Zinc-finger</keyword>
<evidence type="ECO:0000313" key="9">
    <source>
        <dbReference type="Proteomes" id="UP000276991"/>
    </source>
</evidence>
<feature type="region of interest" description="Disordered" evidence="6">
    <location>
        <begin position="541"/>
        <end position="560"/>
    </location>
</feature>
<dbReference type="InterPro" id="IPR013087">
    <property type="entry name" value="Znf_C2H2_type"/>
</dbReference>
<organism evidence="8 9">
    <name type="scientific">Acanthocheilonema viteae</name>
    <name type="common">Filarial nematode worm</name>
    <name type="synonym">Dipetalonema viteae</name>
    <dbReference type="NCBI Taxonomy" id="6277"/>
    <lineage>
        <taxon>Eukaryota</taxon>
        <taxon>Metazoa</taxon>
        <taxon>Ecdysozoa</taxon>
        <taxon>Nematoda</taxon>
        <taxon>Chromadorea</taxon>
        <taxon>Rhabditida</taxon>
        <taxon>Spirurina</taxon>
        <taxon>Spiruromorpha</taxon>
        <taxon>Filarioidea</taxon>
        <taxon>Onchocercidae</taxon>
        <taxon>Acanthocheilonema</taxon>
    </lineage>
</organism>
<proteinExistence type="predicted"/>
<dbReference type="PANTHER" id="PTHR24379">
    <property type="entry name" value="KRAB AND ZINC FINGER DOMAIN-CONTAINING"/>
    <property type="match status" value="1"/>
</dbReference>
<feature type="domain" description="C2H2-type" evidence="7">
    <location>
        <begin position="48"/>
        <end position="75"/>
    </location>
</feature>
<evidence type="ECO:0000256" key="4">
    <source>
        <dbReference type="ARBA" id="ARBA00022833"/>
    </source>
</evidence>
<sequence>MMTEMPGHHYRVRKRRRGEVANPANTLDGLVAKRADDGIEIDSDVSTRTCSVCGYQGKWVSEMIRHKRVHTNERPFRCKYCSRTSKWKADLVRHVAKTHGIRVVSKYSRSKTFHNSTSTSNMTNSINESNGKKRNCVEILTDLKNDKGISLRCKKPKTLRLPIMYRCVICLFEEDSVLVLMSHLKSAHNALPYECHSCGSSFMDAHTTMKHFIEKTTCKRTDLKINIAPPNIIKNNFNLKPSLALLDEAAKRAAQELFGKSSVITSSVISTRNATLPATLVNKYEMKQANTHDNNQNEIIYNCIFCNWTAKKMCAMEEHVRMHTITNPSLLMQPINEIIANSTETQKKVNSDSTLTTEQVLATSRYFDFRTILSLLKQQATFNPMLSIRALTSTPTLLSEWASSGPSAFKQVCPIPEEITRVSDFTCYPGIHGTQQRKTIQQLNFLFSDTNDNISCNSVAVISNFNSGSRFENFCHVNSTSSNVPEKSSINSNLPNISSSSSNYHISEGVIKAIQHYCQRRSALFSPVPVMENKIQRLVDLPESSENKTGQKNEPEEAHDLNIMRKEEDDFVDVVQLDS</sequence>
<evidence type="ECO:0000256" key="6">
    <source>
        <dbReference type="SAM" id="MobiDB-lite"/>
    </source>
</evidence>
<evidence type="ECO:0000256" key="3">
    <source>
        <dbReference type="ARBA" id="ARBA00022771"/>
    </source>
</evidence>
<evidence type="ECO:0000256" key="1">
    <source>
        <dbReference type="ARBA" id="ARBA00022723"/>
    </source>
</evidence>
<feature type="domain" description="C2H2-type" evidence="7">
    <location>
        <begin position="301"/>
        <end position="328"/>
    </location>
</feature>
<dbReference type="InterPro" id="IPR036236">
    <property type="entry name" value="Znf_C2H2_sf"/>
</dbReference>
<keyword evidence="4" id="KW-0862">Zinc</keyword>
<dbReference type="PANTHER" id="PTHR24379:SF121">
    <property type="entry name" value="C2H2-TYPE DOMAIN-CONTAINING PROTEIN"/>
    <property type="match status" value="1"/>
</dbReference>
<feature type="compositionally biased region" description="Basic and acidic residues" evidence="6">
    <location>
        <begin position="545"/>
        <end position="560"/>
    </location>
</feature>
<dbReference type="STRING" id="6277.A0A498S2G8"/>
<protein>
    <recommendedName>
        <fullName evidence="7">C2H2-type domain-containing protein</fullName>
    </recommendedName>
</protein>
<name>A0A498S2G8_ACAVI</name>
<dbReference type="Proteomes" id="UP000276991">
    <property type="component" value="Unassembled WGS sequence"/>
</dbReference>
<dbReference type="GO" id="GO:0008270">
    <property type="term" value="F:zinc ion binding"/>
    <property type="evidence" value="ECO:0007669"/>
    <property type="project" value="UniProtKB-KW"/>
</dbReference>
<keyword evidence="2" id="KW-0677">Repeat</keyword>
<dbReference type="OrthoDB" id="6077919at2759"/>
<dbReference type="PROSITE" id="PS50157">
    <property type="entry name" value="ZINC_FINGER_C2H2_2"/>
    <property type="match status" value="2"/>
</dbReference>
<keyword evidence="1" id="KW-0479">Metal-binding</keyword>
<feature type="compositionally biased region" description="Basic residues" evidence="6">
    <location>
        <begin position="8"/>
        <end position="17"/>
    </location>
</feature>
<accession>A0A498S2G8</accession>
<dbReference type="Gene3D" id="3.30.160.60">
    <property type="entry name" value="Classic Zinc Finger"/>
    <property type="match status" value="3"/>
</dbReference>
<dbReference type="SUPFAM" id="SSF57667">
    <property type="entry name" value="beta-beta-alpha zinc fingers"/>
    <property type="match status" value="1"/>
</dbReference>
<evidence type="ECO:0000259" key="7">
    <source>
        <dbReference type="PROSITE" id="PS50157"/>
    </source>
</evidence>
<dbReference type="SMART" id="SM00355">
    <property type="entry name" value="ZnF_C2H2"/>
    <property type="match status" value="4"/>
</dbReference>
<gene>
    <name evidence="8" type="ORF">NAV_LOCUS457</name>
</gene>
<keyword evidence="9" id="KW-1185">Reference proteome</keyword>
<evidence type="ECO:0000256" key="5">
    <source>
        <dbReference type="PROSITE-ProRule" id="PRU00042"/>
    </source>
</evidence>
<reference evidence="8 9" key="1">
    <citation type="submission" date="2018-08" db="EMBL/GenBank/DDBJ databases">
        <authorList>
            <person name="Laetsch R D."/>
            <person name="Stevens L."/>
            <person name="Kumar S."/>
            <person name="Blaxter L. M."/>
        </authorList>
    </citation>
    <scope>NUCLEOTIDE SEQUENCE [LARGE SCALE GENOMIC DNA]</scope>
</reference>
<dbReference type="AlphaFoldDB" id="A0A498S2G8"/>
<evidence type="ECO:0000313" key="8">
    <source>
        <dbReference type="EMBL" id="VBB25627.1"/>
    </source>
</evidence>
<feature type="region of interest" description="Disordered" evidence="6">
    <location>
        <begin position="1"/>
        <end position="24"/>
    </location>
</feature>